<dbReference type="Pfam" id="PF01975">
    <property type="entry name" value="SurE"/>
    <property type="match status" value="1"/>
</dbReference>
<evidence type="ECO:0000259" key="10">
    <source>
        <dbReference type="Pfam" id="PF01975"/>
    </source>
</evidence>
<dbReference type="GO" id="GO:0004309">
    <property type="term" value="F:exopolyphosphatase activity"/>
    <property type="evidence" value="ECO:0007669"/>
    <property type="project" value="TreeGrafter"/>
</dbReference>
<dbReference type="GO" id="GO:0008254">
    <property type="term" value="F:3'-nucleotidase activity"/>
    <property type="evidence" value="ECO:0007669"/>
    <property type="project" value="TreeGrafter"/>
</dbReference>
<feature type="binding site" evidence="9">
    <location>
        <position position="8"/>
    </location>
    <ligand>
        <name>a divalent metal cation</name>
        <dbReference type="ChEBI" id="CHEBI:60240"/>
    </ligand>
</feature>
<comment type="similarity">
    <text evidence="4 9">Belongs to the SurE nucleotidase family.</text>
</comment>
<dbReference type="RefSeq" id="WP_015756956.1">
    <property type="nucleotide sequence ID" value="NC_013216.1"/>
</dbReference>
<name>C8W6F2_DESAS</name>
<gene>
    <name evidence="9" type="primary">surE</name>
    <name evidence="11" type="ordered locus">Dtox_1365</name>
</gene>
<proteinExistence type="inferred from homology"/>
<dbReference type="NCBIfam" id="NF001492">
    <property type="entry name" value="PRK00346.2-2"/>
    <property type="match status" value="1"/>
</dbReference>
<comment type="function">
    <text evidence="9">Nucleotidase that shows phosphatase activity on nucleoside 5'-monophosphates.</text>
</comment>
<dbReference type="PANTHER" id="PTHR30457:SF12">
    <property type="entry name" value="5'_3'-NUCLEOTIDASE SURE"/>
    <property type="match status" value="1"/>
</dbReference>
<accession>C8W6F2</accession>
<sequence>MRLLLSNDDGINAKGIKTLAERLSKTAEVFVVAPDRERSSTGHGITVYRPLMVTEMHLCKDVVAWSISGTPADCVKLGIDELLPARPDLIISGINNGSNLSTDVLYSGTVSAAIEGVINGIPAIAVSLANNDCLEPDLVEDFSCAVGFTENMVSNFISTGMYPGVMLNINVPAGKPSGVKVTQLGLRRYVNCFEKRTNPRGKVYYWLAGEPIDVETGLLDIDSKAVKDNFISITPIHFNLTHFDEIENLNKWVKELRD</sequence>
<dbReference type="EMBL" id="CP001720">
    <property type="protein sequence ID" value="ACV62241.1"/>
    <property type="molecule type" value="Genomic_DNA"/>
</dbReference>
<protein>
    <recommendedName>
        <fullName evidence="9">5'-nucleotidase SurE</fullName>
        <ecNumber evidence="9">3.1.3.5</ecNumber>
    </recommendedName>
    <alternativeName>
        <fullName evidence="9">Nucleoside 5'-monophosphate phosphohydrolase</fullName>
    </alternativeName>
</protein>
<evidence type="ECO:0000313" key="12">
    <source>
        <dbReference type="Proteomes" id="UP000002217"/>
    </source>
</evidence>
<dbReference type="AlphaFoldDB" id="C8W6F2"/>
<dbReference type="eggNOG" id="COG0496">
    <property type="taxonomic scope" value="Bacteria"/>
</dbReference>
<dbReference type="FunFam" id="3.40.1210.10:FF:000001">
    <property type="entry name" value="5'/3'-nucleotidase SurE"/>
    <property type="match status" value="1"/>
</dbReference>
<dbReference type="SUPFAM" id="SSF64167">
    <property type="entry name" value="SurE-like"/>
    <property type="match status" value="1"/>
</dbReference>
<dbReference type="EC" id="3.1.3.5" evidence="9"/>
<reference evidence="11 12" key="1">
    <citation type="journal article" date="2009" name="Stand. Genomic Sci.">
        <title>Complete genome sequence of Desulfotomaculum acetoxidans type strain (5575).</title>
        <authorList>
            <person name="Spring S."/>
            <person name="Lapidus A."/>
            <person name="Schroder M."/>
            <person name="Gleim D."/>
            <person name="Sims D."/>
            <person name="Meincke L."/>
            <person name="Glavina Del Rio T."/>
            <person name="Tice H."/>
            <person name="Copeland A."/>
            <person name="Cheng J.F."/>
            <person name="Lucas S."/>
            <person name="Chen F."/>
            <person name="Nolan M."/>
            <person name="Bruce D."/>
            <person name="Goodwin L."/>
            <person name="Pitluck S."/>
            <person name="Ivanova N."/>
            <person name="Mavromatis K."/>
            <person name="Mikhailova N."/>
            <person name="Pati A."/>
            <person name="Chen A."/>
            <person name="Palaniappan K."/>
            <person name="Land M."/>
            <person name="Hauser L."/>
            <person name="Chang Y.J."/>
            <person name="Jeffries C.D."/>
            <person name="Chain P."/>
            <person name="Saunders E."/>
            <person name="Brettin T."/>
            <person name="Detter J.C."/>
            <person name="Goker M."/>
            <person name="Bristow J."/>
            <person name="Eisen J.A."/>
            <person name="Markowitz V."/>
            <person name="Hugenholtz P."/>
            <person name="Kyrpides N.C."/>
            <person name="Klenk H.P."/>
            <person name="Han C."/>
        </authorList>
    </citation>
    <scope>NUCLEOTIDE SEQUENCE [LARGE SCALE GENOMIC DNA]</scope>
    <source>
        <strain evidence="12">ATCC 49208 / DSM 771 / VKM B-1644</strain>
    </source>
</reference>
<organism evidence="11 12">
    <name type="scientific">Desulfofarcimen acetoxidans (strain ATCC 49208 / DSM 771 / KCTC 5769 / VKM B-1644 / 5575)</name>
    <name type="common">Desulfotomaculum acetoxidans</name>
    <dbReference type="NCBI Taxonomy" id="485916"/>
    <lineage>
        <taxon>Bacteria</taxon>
        <taxon>Bacillati</taxon>
        <taxon>Bacillota</taxon>
        <taxon>Clostridia</taxon>
        <taxon>Eubacteriales</taxon>
        <taxon>Peptococcaceae</taxon>
        <taxon>Desulfofarcimen</taxon>
    </lineage>
</organism>
<evidence type="ECO:0000256" key="2">
    <source>
        <dbReference type="ARBA" id="ARBA00001946"/>
    </source>
</evidence>
<keyword evidence="8 9" id="KW-0378">Hydrolase</keyword>
<feature type="binding site" evidence="9">
    <location>
        <position position="39"/>
    </location>
    <ligand>
        <name>a divalent metal cation</name>
        <dbReference type="ChEBI" id="CHEBI:60240"/>
    </ligand>
</feature>
<evidence type="ECO:0000256" key="6">
    <source>
        <dbReference type="ARBA" id="ARBA00022723"/>
    </source>
</evidence>
<dbReference type="GO" id="GO:0005737">
    <property type="term" value="C:cytoplasm"/>
    <property type="evidence" value="ECO:0007669"/>
    <property type="project" value="UniProtKB-SubCell"/>
</dbReference>
<evidence type="ECO:0000256" key="9">
    <source>
        <dbReference type="HAMAP-Rule" id="MF_00060"/>
    </source>
</evidence>
<keyword evidence="12" id="KW-1185">Reference proteome</keyword>
<dbReference type="InterPro" id="IPR002828">
    <property type="entry name" value="SurE-like_Pase/nucleotidase"/>
</dbReference>
<evidence type="ECO:0000256" key="8">
    <source>
        <dbReference type="ARBA" id="ARBA00022801"/>
    </source>
</evidence>
<dbReference type="OrthoDB" id="9780815at2"/>
<dbReference type="NCBIfam" id="NF001490">
    <property type="entry name" value="PRK00346.1-4"/>
    <property type="match status" value="1"/>
</dbReference>
<dbReference type="GO" id="GO:0046872">
    <property type="term" value="F:metal ion binding"/>
    <property type="evidence" value="ECO:0007669"/>
    <property type="project" value="UniProtKB-UniRule"/>
</dbReference>
<evidence type="ECO:0000256" key="1">
    <source>
        <dbReference type="ARBA" id="ARBA00000815"/>
    </source>
</evidence>
<dbReference type="InterPro" id="IPR036523">
    <property type="entry name" value="SurE-like_sf"/>
</dbReference>
<keyword evidence="5 9" id="KW-0963">Cytoplasm</keyword>
<dbReference type="PANTHER" id="PTHR30457">
    <property type="entry name" value="5'-NUCLEOTIDASE SURE"/>
    <property type="match status" value="1"/>
</dbReference>
<dbReference type="InterPro" id="IPR030048">
    <property type="entry name" value="SurE"/>
</dbReference>
<dbReference type="KEGG" id="dae:Dtox_1365"/>
<dbReference type="HAMAP" id="MF_00060">
    <property type="entry name" value="SurE"/>
    <property type="match status" value="1"/>
</dbReference>
<evidence type="ECO:0000313" key="11">
    <source>
        <dbReference type="EMBL" id="ACV62241.1"/>
    </source>
</evidence>
<evidence type="ECO:0000256" key="7">
    <source>
        <dbReference type="ARBA" id="ARBA00022741"/>
    </source>
</evidence>
<comment type="catalytic activity">
    <reaction evidence="1 9">
        <text>a ribonucleoside 5'-phosphate + H2O = a ribonucleoside + phosphate</text>
        <dbReference type="Rhea" id="RHEA:12484"/>
        <dbReference type="ChEBI" id="CHEBI:15377"/>
        <dbReference type="ChEBI" id="CHEBI:18254"/>
        <dbReference type="ChEBI" id="CHEBI:43474"/>
        <dbReference type="ChEBI" id="CHEBI:58043"/>
        <dbReference type="EC" id="3.1.3.5"/>
    </reaction>
</comment>
<comment type="cofactor">
    <cofactor evidence="9">
        <name>a divalent metal cation</name>
        <dbReference type="ChEBI" id="CHEBI:60240"/>
    </cofactor>
    <text evidence="9">Binds 1 divalent metal cation per subunit.</text>
</comment>
<evidence type="ECO:0000256" key="4">
    <source>
        <dbReference type="ARBA" id="ARBA00011062"/>
    </source>
</evidence>
<evidence type="ECO:0000256" key="5">
    <source>
        <dbReference type="ARBA" id="ARBA00022490"/>
    </source>
</evidence>
<dbReference type="NCBIfam" id="TIGR00087">
    <property type="entry name" value="surE"/>
    <property type="match status" value="1"/>
</dbReference>
<dbReference type="STRING" id="485916.Dtox_1365"/>
<dbReference type="GO" id="GO:0000166">
    <property type="term" value="F:nucleotide binding"/>
    <property type="evidence" value="ECO:0007669"/>
    <property type="project" value="UniProtKB-KW"/>
</dbReference>
<keyword evidence="6 9" id="KW-0479">Metal-binding</keyword>
<dbReference type="Proteomes" id="UP000002217">
    <property type="component" value="Chromosome"/>
</dbReference>
<feature type="binding site" evidence="9">
    <location>
        <position position="9"/>
    </location>
    <ligand>
        <name>a divalent metal cation</name>
        <dbReference type="ChEBI" id="CHEBI:60240"/>
    </ligand>
</feature>
<dbReference type="GO" id="GO:0008253">
    <property type="term" value="F:5'-nucleotidase activity"/>
    <property type="evidence" value="ECO:0007669"/>
    <property type="project" value="UniProtKB-UniRule"/>
</dbReference>
<comment type="subcellular location">
    <subcellularLocation>
        <location evidence="3 9">Cytoplasm</location>
    </subcellularLocation>
</comment>
<keyword evidence="7 9" id="KW-0547">Nucleotide-binding</keyword>
<feature type="binding site" evidence="9">
    <location>
        <position position="95"/>
    </location>
    <ligand>
        <name>a divalent metal cation</name>
        <dbReference type="ChEBI" id="CHEBI:60240"/>
    </ligand>
</feature>
<dbReference type="Gene3D" id="3.40.1210.10">
    <property type="entry name" value="Survival protein SurE-like phosphatase/nucleotidase"/>
    <property type="match status" value="1"/>
</dbReference>
<evidence type="ECO:0000256" key="3">
    <source>
        <dbReference type="ARBA" id="ARBA00004496"/>
    </source>
</evidence>
<comment type="cofactor">
    <cofactor evidence="2">
        <name>Mg(2+)</name>
        <dbReference type="ChEBI" id="CHEBI:18420"/>
    </cofactor>
</comment>
<feature type="domain" description="Survival protein SurE-like phosphatase/nucleotidase" evidence="10">
    <location>
        <begin position="4"/>
        <end position="190"/>
    </location>
</feature>
<dbReference type="HOGENOM" id="CLU_045192_1_3_9"/>